<keyword evidence="2" id="KW-0812">Transmembrane</keyword>
<dbReference type="EMBL" id="VBUT01000003">
    <property type="protein sequence ID" value="TLF79134.1"/>
    <property type="molecule type" value="Genomic_DNA"/>
</dbReference>
<evidence type="ECO:0000256" key="2">
    <source>
        <dbReference type="SAM" id="Phobius"/>
    </source>
</evidence>
<evidence type="ECO:0000313" key="3">
    <source>
        <dbReference type="EMBL" id="TLF79134.1"/>
    </source>
</evidence>
<gene>
    <name evidence="3" type="ORF">FEK34_06860</name>
</gene>
<sequence length="149" mass="15686">MVNRTAWLVTGIISVIVAIALVIALIARVGDSDDPRDYIADNYTRAAALDEPNNGMVYTAAAAAPIVANQIAGAVRPLDKRSTEDKIFLQYRDDIVAVTPYQGGAKILVDDYRTGHRRHSHYVSSYGWSSSGGGGSGGGFRGGGSGDGK</sequence>
<protein>
    <submittedName>
        <fullName evidence="3">DUF4247 domain-containing protein</fullName>
    </submittedName>
</protein>
<proteinExistence type="predicted"/>
<evidence type="ECO:0000313" key="4">
    <source>
        <dbReference type="Proteomes" id="UP000306378"/>
    </source>
</evidence>
<feature type="compositionally biased region" description="Gly residues" evidence="1">
    <location>
        <begin position="130"/>
        <end position="149"/>
    </location>
</feature>
<feature type="transmembrane region" description="Helical" evidence="2">
    <location>
        <begin position="6"/>
        <end position="27"/>
    </location>
</feature>
<keyword evidence="2" id="KW-1133">Transmembrane helix</keyword>
<accession>A0A5R8NTX1</accession>
<reference evidence="3 4" key="1">
    <citation type="submission" date="2019-05" db="EMBL/GenBank/DDBJ databases">
        <title>Genomes sequences of two Nocardia cyriacigeorgica environmental isolates, type strains Nocardia asteroides ATCC 19247 and Nocardia cyriacigeorgica DSM 44484.</title>
        <authorList>
            <person name="Vautrin F."/>
            <person name="Bergeron E."/>
            <person name="Dubost A."/>
            <person name="Abrouk D."/>
            <person name="Rodriguez Nava V."/>
            <person name="Pujic P."/>
        </authorList>
    </citation>
    <scope>NUCLEOTIDE SEQUENCE [LARGE SCALE GENOMIC DNA]</scope>
    <source>
        <strain evidence="3 4">EML 446</strain>
    </source>
</reference>
<dbReference type="Proteomes" id="UP000306378">
    <property type="component" value="Unassembled WGS sequence"/>
</dbReference>
<name>A0A5R8NTX1_9NOCA</name>
<dbReference type="InterPro" id="IPR025341">
    <property type="entry name" value="DUF4247"/>
</dbReference>
<dbReference type="AlphaFoldDB" id="A0A5R8NTX1"/>
<keyword evidence="2" id="KW-0472">Membrane</keyword>
<comment type="caution">
    <text evidence="3">The sequence shown here is derived from an EMBL/GenBank/DDBJ whole genome shotgun (WGS) entry which is preliminary data.</text>
</comment>
<feature type="region of interest" description="Disordered" evidence="1">
    <location>
        <begin position="126"/>
        <end position="149"/>
    </location>
</feature>
<organism evidence="3 4">
    <name type="scientific">Nocardia cyriacigeorgica</name>
    <dbReference type="NCBI Taxonomy" id="135487"/>
    <lineage>
        <taxon>Bacteria</taxon>
        <taxon>Bacillati</taxon>
        <taxon>Actinomycetota</taxon>
        <taxon>Actinomycetes</taxon>
        <taxon>Mycobacteriales</taxon>
        <taxon>Nocardiaceae</taxon>
        <taxon>Nocardia</taxon>
    </lineage>
</organism>
<evidence type="ECO:0000256" key="1">
    <source>
        <dbReference type="SAM" id="MobiDB-lite"/>
    </source>
</evidence>
<dbReference type="Pfam" id="PF14042">
    <property type="entry name" value="DUF4247"/>
    <property type="match status" value="1"/>
</dbReference>